<dbReference type="PANTHER" id="PTHR42085:SF2">
    <property type="entry name" value="F-BOX DOMAIN-CONTAINING PROTEIN"/>
    <property type="match status" value="1"/>
</dbReference>
<feature type="region of interest" description="Disordered" evidence="1">
    <location>
        <begin position="227"/>
        <end position="248"/>
    </location>
</feature>
<evidence type="ECO:0000256" key="1">
    <source>
        <dbReference type="SAM" id="MobiDB-lite"/>
    </source>
</evidence>
<dbReference type="Proteomes" id="UP000184330">
    <property type="component" value="Unassembled WGS sequence"/>
</dbReference>
<dbReference type="PANTHER" id="PTHR42085">
    <property type="entry name" value="F-BOX DOMAIN-CONTAINING PROTEIN"/>
    <property type="match status" value="1"/>
</dbReference>
<evidence type="ECO:0000313" key="2">
    <source>
        <dbReference type="EMBL" id="CZR54342.1"/>
    </source>
</evidence>
<dbReference type="EMBL" id="FJOG01000005">
    <property type="protein sequence ID" value="CZR54342.1"/>
    <property type="molecule type" value="Genomic_DNA"/>
</dbReference>
<sequence>MDLASLKHYETLQPKMTLIQTKGRFSLMELPAELRVKIYEHLLICDDDVELPSDGLGEKERQIRTICGVPLHPHPRPAVAILQTCKLANEEGIPILWSKNSFAICLPIDLTEIFFLHKLRWSTIHHISSLTFTSHSTPLPDLFPSSTSSSANSAVVRAYTRPHFTCSGLDILSRYSPADFCYSPYGPDVCMSLSIRNWVSTNVTRAELNAIQLELEAMMANDPIFPGILQNNPPPGQGLQDTTDDAQP</sequence>
<evidence type="ECO:0008006" key="4">
    <source>
        <dbReference type="Google" id="ProtNLM"/>
    </source>
</evidence>
<dbReference type="InterPro" id="IPR038883">
    <property type="entry name" value="AN11006-like"/>
</dbReference>
<reference evidence="2 3" key="1">
    <citation type="submission" date="2016-03" db="EMBL/GenBank/DDBJ databases">
        <authorList>
            <person name="Ploux O."/>
        </authorList>
    </citation>
    <scope>NUCLEOTIDE SEQUENCE [LARGE SCALE GENOMIC DNA]</scope>
    <source>
        <strain evidence="2 3">UAMH 11012</strain>
    </source>
</reference>
<proteinExistence type="predicted"/>
<evidence type="ECO:0000313" key="3">
    <source>
        <dbReference type="Proteomes" id="UP000184330"/>
    </source>
</evidence>
<protein>
    <recommendedName>
        <fullName evidence="4">F-box domain-containing protein</fullName>
    </recommendedName>
</protein>
<dbReference type="AlphaFoldDB" id="A0A1L7WNJ9"/>
<dbReference type="OrthoDB" id="2951834at2759"/>
<organism evidence="2 3">
    <name type="scientific">Phialocephala subalpina</name>
    <dbReference type="NCBI Taxonomy" id="576137"/>
    <lineage>
        <taxon>Eukaryota</taxon>
        <taxon>Fungi</taxon>
        <taxon>Dikarya</taxon>
        <taxon>Ascomycota</taxon>
        <taxon>Pezizomycotina</taxon>
        <taxon>Leotiomycetes</taxon>
        <taxon>Helotiales</taxon>
        <taxon>Mollisiaceae</taxon>
        <taxon>Phialocephala</taxon>
        <taxon>Phialocephala fortinii species complex</taxon>
    </lineage>
</organism>
<accession>A0A1L7WNJ9</accession>
<keyword evidence="3" id="KW-1185">Reference proteome</keyword>
<gene>
    <name evidence="2" type="ORF">PAC_04226</name>
</gene>
<name>A0A1L7WNJ9_9HELO</name>